<keyword evidence="20" id="KW-1133">Transmembrane helix</keyword>
<dbReference type="GO" id="GO:0005783">
    <property type="term" value="C:endoplasmic reticulum"/>
    <property type="evidence" value="ECO:0007669"/>
    <property type="project" value="UniProtKB-SubCell"/>
</dbReference>
<keyword evidence="16" id="KW-0325">Glycoprotein</keyword>
<keyword evidence="7 19" id="KW-0645">Protease</keyword>
<dbReference type="GO" id="GO:0070573">
    <property type="term" value="F:metallodipeptidase activity"/>
    <property type="evidence" value="ECO:0007669"/>
    <property type="project" value="InterPro"/>
</dbReference>
<comment type="similarity">
    <text evidence="19">Belongs to the peptidase M28 family.</text>
</comment>
<evidence type="ECO:0000256" key="8">
    <source>
        <dbReference type="ARBA" id="ARBA00022723"/>
    </source>
</evidence>
<organism evidence="22 23">
    <name type="scientific">Coemansia javaensis</name>
    <dbReference type="NCBI Taxonomy" id="2761396"/>
    <lineage>
        <taxon>Eukaryota</taxon>
        <taxon>Fungi</taxon>
        <taxon>Fungi incertae sedis</taxon>
        <taxon>Zoopagomycota</taxon>
        <taxon>Kickxellomycotina</taxon>
        <taxon>Kickxellomycetes</taxon>
        <taxon>Kickxellales</taxon>
        <taxon>Kickxellaceae</taxon>
        <taxon>Coemansia</taxon>
    </lineage>
</organism>
<dbReference type="EC" id="3.4.-.-" evidence="19"/>
<dbReference type="AlphaFoldDB" id="A0A9W8HH01"/>
<dbReference type="GO" id="GO:0005615">
    <property type="term" value="C:extracellular space"/>
    <property type="evidence" value="ECO:0007669"/>
    <property type="project" value="TreeGrafter"/>
</dbReference>
<protein>
    <recommendedName>
        <fullName evidence="19">Peptide hydrolase</fullName>
        <ecNumber evidence="19">3.4.-.-</ecNumber>
    </recommendedName>
</protein>
<evidence type="ECO:0000256" key="15">
    <source>
        <dbReference type="ARBA" id="ARBA00023145"/>
    </source>
</evidence>
<evidence type="ECO:0000259" key="21">
    <source>
        <dbReference type="Pfam" id="PF04389"/>
    </source>
</evidence>
<keyword evidence="11" id="KW-0256">Endoplasmic reticulum</keyword>
<comment type="caution">
    <text evidence="22">The sequence shown here is derived from an EMBL/GenBank/DDBJ whole genome shotgun (WGS) entry which is preliminary data.</text>
</comment>
<keyword evidence="15" id="KW-0865">Zymogen</keyword>
<evidence type="ECO:0000256" key="2">
    <source>
        <dbReference type="ARBA" id="ARBA00004371"/>
    </source>
</evidence>
<dbReference type="InterPro" id="IPR039866">
    <property type="entry name" value="CPQ"/>
</dbReference>
<proteinExistence type="inferred from homology"/>
<keyword evidence="8 19" id="KW-0479">Metal-binding</keyword>
<evidence type="ECO:0000256" key="17">
    <source>
        <dbReference type="ARBA" id="ARBA00023228"/>
    </source>
</evidence>
<dbReference type="GO" id="GO:0006508">
    <property type="term" value="P:proteolysis"/>
    <property type="evidence" value="ECO:0007669"/>
    <property type="project" value="UniProtKB-KW"/>
</dbReference>
<comment type="subunit">
    <text evidence="18">Homodimer. The monomeric form is inactive while the homodimer is active.</text>
</comment>
<evidence type="ECO:0000256" key="9">
    <source>
        <dbReference type="ARBA" id="ARBA00022729"/>
    </source>
</evidence>
<keyword evidence="14" id="KW-0482">Metalloprotease</keyword>
<evidence type="ECO:0000256" key="19">
    <source>
        <dbReference type="RuleBase" id="RU361240"/>
    </source>
</evidence>
<evidence type="ECO:0000313" key="22">
    <source>
        <dbReference type="EMBL" id="KAJ2784799.1"/>
    </source>
</evidence>
<evidence type="ECO:0000256" key="20">
    <source>
        <dbReference type="SAM" id="Phobius"/>
    </source>
</evidence>
<evidence type="ECO:0000313" key="23">
    <source>
        <dbReference type="Proteomes" id="UP001140217"/>
    </source>
</evidence>
<evidence type="ECO:0000256" key="6">
    <source>
        <dbReference type="ARBA" id="ARBA00022645"/>
    </source>
</evidence>
<evidence type="ECO:0000256" key="10">
    <source>
        <dbReference type="ARBA" id="ARBA00022801"/>
    </source>
</evidence>
<dbReference type="GO" id="GO:0004180">
    <property type="term" value="F:carboxypeptidase activity"/>
    <property type="evidence" value="ECO:0007669"/>
    <property type="project" value="UniProtKB-KW"/>
</dbReference>
<evidence type="ECO:0000256" key="18">
    <source>
        <dbReference type="ARBA" id="ARBA00025833"/>
    </source>
</evidence>
<keyword evidence="13" id="KW-0333">Golgi apparatus</keyword>
<keyword evidence="20" id="KW-0812">Transmembrane</keyword>
<dbReference type="Gene3D" id="3.50.30.30">
    <property type="match status" value="1"/>
</dbReference>
<keyword evidence="20" id="KW-0472">Membrane</keyword>
<keyword evidence="23" id="KW-1185">Reference proteome</keyword>
<evidence type="ECO:0000256" key="3">
    <source>
        <dbReference type="ARBA" id="ARBA00004555"/>
    </source>
</evidence>
<dbReference type="SUPFAM" id="SSF53187">
    <property type="entry name" value="Zn-dependent exopeptidases"/>
    <property type="match status" value="1"/>
</dbReference>
<dbReference type="OrthoDB" id="10013407at2759"/>
<keyword evidence="12 19" id="KW-0862">Zinc</keyword>
<dbReference type="Pfam" id="PF04389">
    <property type="entry name" value="Peptidase_M28"/>
    <property type="match status" value="1"/>
</dbReference>
<feature type="transmembrane region" description="Helical" evidence="20">
    <location>
        <begin position="82"/>
        <end position="101"/>
    </location>
</feature>
<reference evidence="22" key="1">
    <citation type="submission" date="2022-07" db="EMBL/GenBank/DDBJ databases">
        <title>Phylogenomic reconstructions and comparative analyses of Kickxellomycotina fungi.</title>
        <authorList>
            <person name="Reynolds N.K."/>
            <person name="Stajich J.E."/>
            <person name="Barry K."/>
            <person name="Grigoriev I.V."/>
            <person name="Crous P."/>
            <person name="Smith M.E."/>
        </authorList>
    </citation>
    <scope>NUCLEOTIDE SEQUENCE</scope>
    <source>
        <strain evidence="22">NBRC 105414</strain>
    </source>
</reference>
<dbReference type="GO" id="GO:0046872">
    <property type="term" value="F:metal ion binding"/>
    <property type="evidence" value="ECO:0007669"/>
    <property type="project" value="UniProtKB-KW"/>
</dbReference>
<evidence type="ECO:0000256" key="16">
    <source>
        <dbReference type="ARBA" id="ARBA00023180"/>
    </source>
</evidence>
<evidence type="ECO:0000256" key="5">
    <source>
        <dbReference type="ARBA" id="ARBA00022525"/>
    </source>
</evidence>
<keyword evidence="10 19" id="KW-0378">Hydrolase</keyword>
<dbReference type="EMBL" id="JANBUL010000020">
    <property type="protein sequence ID" value="KAJ2784799.1"/>
    <property type="molecule type" value="Genomic_DNA"/>
</dbReference>
<evidence type="ECO:0000256" key="14">
    <source>
        <dbReference type="ARBA" id="ARBA00023049"/>
    </source>
</evidence>
<dbReference type="PANTHER" id="PTHR12053">
    <property type="entry name" value="PROTEASE FAMILY M28 PLASMA GLUTAMATE CARBOXYPEPTIDASE-RELATED"/>
    <property type="match status" value="1"/>
</dbReference>
<feature type="domain" description="Peptidase M28" evidence="21">
    <location>
        <begin position="358"/>
        <end position="563"/>
    </location>
</feature>
<name>A0A9W8HH01_9FUNG</name>
<keyword evidence="6" id="KW-0121">Carboxypeptidase</keyword>
<keyword evidence="5" id="KW-0964">Secreted</keyword>
<evidence type="ECO:0000256" key="1">
    <source>
        <dbReference type="ARBA" id="ARBA00004240"/>
    </source>
</evidence>
<evidence type="ECO:0000256" key="7">
    <source>
        <dbReference type="ARBA" id="ARBA00022670"/>
    </source>
</evidence>
<evidence type="ECO:0000256" key="12">
    <source>
        <dbReference type="ARBA" id="ARBA00022833"/>
    </source>
</evidence>
<dbReference type="InterPro" id="IPR007484">
    <property type="entry name" value="Peptidase_M28"/>
</dbReference>
<dbReference type="GO" id="GO:0043171">
    <property type="term" value="P:peptide catabolic process"/>
    <property type="evidence" value="ECO:0007669"/>
    <property type="project" value="TreeGrafter"/>
</dbReference>
<dbReference type="GO" id="GO:0005794">
    <property type="term" value="C:Golgi apparatus"/>
    <property type="evidence" value="ECO:0007669"/>
    <property type="project" value="UniProtKB-SubCell"/>
</dbReference>
<dbReference type="Gene3D" id="3.40.630.10">
    <property type="entry name" value="Zn peptidases"/>
    <property type="match status" value="1"/>
</dbReference>
<dbReference type="Proteomes" id="UP001140217">
    <property type="component" value="Unassembled WGS sequence"/>
</dbReference>
<evidence type="ECO:0000256" key="11">
    <source>
        <dbReference type="ARBA" id="ARBA00022824"/>
    </source>
</evidence>
<sequence>MIPDEKKPIPWGLPPLAAPASVGTTYCAEPAGKHRGGYEPLEPAGVATTYCAERKSERKGGYEPLEPAGAGQRARRAQCGQMVALVCGLALACGGLLYAAVSAATCPMLGGRSAAAVPAATRRAVEGLLAAGLDGSNTVAWDRLAEMTDLYGPRMTGSDAYDRSARWVVDTANAQDGGLAARTEPVWVNAWQRNGESLRLLAPTRPGGGVDVGVLGLGNSVGTGPGGIEADVVPVRSFEELARLGNATVAGKVVLFNFAFTTYAEAARFRARGAAEAERFGARAVLVRTLAPDSSFASVHTGSSVRAAIPAASVSLADANLIERMYRRAAAGLPGHAAPRVRLVMNAQLREHARESANVVIDLRGTDLADEVVLLSGHFDSWDVGVGAMDDGAGAFLAWEALRLIAAAGRPPRRTVRAVMWNNEETLQLGAKAYFARHRAEIPKHRFAVESDIGVFEPWGLTVAAPDDVVCRLSDYGSSLLRPLGAGNVTLSTAGAPGADISILCSHGVPCAGFLSLNPENGAAPGEPHWEDHYFRHHHAASDRIEAIDKHQLRRSAAALAAWAYLIADT</sequence>
<keyword evidence="17" id="KW-0458">Lysosome</keyword>
<keyword evidence="9" id="KW-0732">Signal</keyword>
<gene>
    <name evidence="22" type="ORF">H4R18_000926</name>
</gene>
<evidence type="ECO:0000256" key="4">
    <source>
        <dbReference type="ARBA" id="ARBA00004613"/>
    </source>
</evidence>
<dbReference type="PANTHER" id="PTHR12053:SF3">
    <property type="entry name" value="CARBOXYPEPTIDASE Q"/>
    <property type="match status" value="1"/>
</dbReference>
<evidence type="ECO:0000256" key="13">
    <source>
        <dbReference type="ARBA" id="ARBA00023034"/>
    </source>
</evidence>
<comment type="subcellular location">
    <subcellularLocation>
        <location evidence="1">Endoplasmic reticulum</location>
    </subcellularLocation>
    <subcellularLocation>
        <location evidence="3">Golgi apparatus</location>
    </subcellularLocation>
    <subcellularLocation>
        <location evidence="2">Lysosome</location>
    </subcellularLocation>
    <subcellularLocation>
        <location evidence="4">Secreted</location>
    </subcellularLocation>
</comment>
<accession>A0A9W8HH01</accession>